<dbReference type="InterPro" id="IPR027989">
    <property type="entry name" value="DUF4461"/>
</dbReference>
<feature type="domain" description="DUF4461" evidence="1">
    <location>
        <begin position="171"/>
        <end position="244"/>
    </location>
</feature>
<protein>
    <recommendedName>
        <fullName evidence="1">DUF4461 domain-containing protein</fullName>
    </recommendedName>
</protein>
<dbReference type="Proteomes" id="UP001176940">
    <property type="component" value="Unassembled WGS sequence"/>
</dbReference>
<dbReference type="PANTHER" id="PTHR31596:SF1">
    <property type="entry name" value="T-CELL ACTIVATION INHIBITOR, MITOCHONDRIAL"/>
    <property type="match status" value="1"/>
</dbReference>
<evidence type="ECO:0000313" key="3">
    <source>
        <dbReference type="Proteomes" id="UP001176940"/>
    </source>
</evidence>
<dbReference type="Pfam" id="PF14688">
    <property type="entry name" value="DUF4461"/>
    <property type="match status" value="1"/>
</dbReference>
<dbReference type="PANTHER" id="PTHR31596">
    <property type="entry name" value="T-CELL ACTIVATION INHIBITOR, MITOCHONDRIAL"/>
    <property type="match status" value="1"/>
</dbReference>
<proteinExistence type="predicted"/>
<organism evidence="2 3">
    <name type="scientific">Ranitomeya imitator</name>
    <name type="common">mimic poison frog</name>
    <dbReference type="NCBI Taxonomy" id="111125"/>
    <lineage>
        <taxon>Eukaryota</taxon>
        <taxon>Metazoa</taxon>
        <taxon>Chordata</taxon>
        <taxon>Craniata</taxon>
        <taxon>Vertebrata</taxon>
        <taxon>Euteleostomi</taxon>
        <taxon>Amphibia</taxon>
        <taxon>Batrachia</taxon>
        <taxon>Anura</taxon>
        <taxon>Neobatrachia</taxon>
        <taxon>Hyloidea</taxon>
        <taxon>Dendrobatidae</taxon>
        <taxon>Dendrobatinae</taxon>
        <taxon>Ranitomeya</taxon>
    </lineage>
</organism>
<gene>
    <name evidence="2" type="ORF">RIMI_LOCUS5278465</name>
</gene>
<dbReference type="EMBL" id="CAUEEQ010008907">
    <property type="protein sequence ID" value="CAJ0932879.1"/>
    <property type="molecule type" value="Genomic_DNA"/>
</dbReference>
<sequence>MCVAVAPATQRRRAPMFNIGDACVFWVAFFDTCVVYDASVGRKKMQQVAFSVRPILVKKRRTRRKTRAFLRAFVRVFSCVARCVADAGRRNASLFERLPSYYVLQRKLLQRQDRISHLLGGIDIVHIEELQPLLTMEEYYSVLDAFCKKLQNRRVPIHPRSLRGLQMILEKLKIKEQELTSACKGSALLSRLYKEPSVSCEQMISCCRRLIGEPLPNLVGMHLCVSHYYSVLQDGDLCIPWNWKS</sequence>
<evidence type="ECO:0000313" key="2">
    <source>
        <dbReference type="EMBL" id="CAJ0932879.1"/>
    </source>
</evidence>
<name>A0ABN9L7J6_9NEOB</name>
<evidence type="ECO:0000259" key="1">
    <source>
        <dbReference type="Pfam" id="PF14688"/>
    </source>
</evidence>
<reference evidence="2" key="1">
    <citation type="submission" date="2023-07" db="EMBL/GenBank/DDBJ databases">
        <authorList>
            <person name="Stuckert A."/>
        </authorList>
    </citation>
    <scope>NUCLEOTIDE SEQUENCE</scope>
</reference>
<keyword evidence="3" id="KW-1185">Reference proteome</keyword>
<comment type="caution">
    <text evidence="2">The sequence shown here is derived from an EMBL/GenBank/DDBJ whole genome shotgun (WGS) entry which is preliminary data.</text>
</comment>
<dbReference type="InterPro" id="IPR027986">
    <property type="entry name" value="TCAIM"/>
</dbReference>
<accession>A0ABN9L7J6</accession>